<feature type="transmembrane region" description="Helical" evidence="1">
    <location>
        <begin position="43"/>
        <end position="67"/>
    </location>
</feature>
<keyword evidence="1" id="KW-0812">Transmembrane</keyword>
<accession>A0ABX4BVP7</accession>
<gene>
    <name evidence="3" type="ORF">B0A65_04310</name>
</gene>
<name>A0ABX4BVP7_FLAFR</name>
<protein>
    <recommendedName>
        <fullName evidence="2">DUF5808 domain-containing protein</fullName>
    </recommendedName>
</protein>
<evidence type="ECO:0000313" key="3">
    <source>
        <dbReference type="EMBL" id="OXA81486.1"/>
    </source>
</evidence>
<dbReference type="RefSeq" id="WP_074659446.1">
    <property type="nucleotide sequence ID" value="NZ_MUGV01000007.1"/>
</dbReference>
<comment type="caution">
    <text evidence="3">The sequence shown here is derived from an EMBL/GenBank/DDBJ whole genome shotgun (WGS) entry which is preliminary data.</text>
</comment>
<dbReference type="InterPro" id="IPR043831">
    <property type="entry name" value="DUF5808"/>
</dbReference>
<feature type="domain" description="DUF5808" evidence="2">
    <location>
        <begin position="30"/>
        <end position="55"/>
    </location>
</feature>
<keyword evidence="1" id="KW-1133">Transmembrane helix</keyword>
<organism evidence="3 4">
    <name type="scientific">Flavobacterium frigidimaris</name>
    <dbReference type="NCBI Taxonomy" id="262320"/>
    <lineage>
        <taxon>Bacteria</taxon>
        <taxon>Pseudomonadati</taxon>
        <taxon>Bacteroidota</taxon>
        <taxon>Flavobacteriia</taxon>
        <taxon>Flavobacteriales</taxon>
        <taxon>Flavobacteriaceae</taxon>
        <taxon>Flavobacterium</taxon>
    </lineage>
</organism>
<keyword evidence="1" id="KW-0472">Membrane</keyword>
<sequence>MIPQKPTQQDYNNWHNDPNNWHLGMFYYNKEDKRMFVPKKLKWAGFTINFGNSKAILITIAFLFFMYTLTQLK</sequence>
<reference evidence="3 4" key="1">
    <citation type="submission" date="2016-11" db="EMBL/GenBank/DDBJ databases">
        <title>Whole genomes of Flavobacteriaceae.</title>
        <authorList>
            <person name="Stine C."/>
            <person name="Li C."/>
            <person name="Tadesse D."/>
        </authorList>
    </citation>
    <scope>NUCLEOTIDE SEQUENCE [LARGE SCALE GENOMIC DNA]</scope>
    <source>
        <strain evidence="3 4">DSM 15937</strain>
    </source>
</reference>
<dbReference type="Proteomes" id="UP000198382">
    <property type="component" value="Unassembled WGS sequence"/>
</dbReference>
<evidence type="ECO:0000313" key="4">
    <source>
        <dbReference type="Proteomes" id="UP000198382"/>
    </source>
</evidence>
<proteinExistence type="predicted"/>
<dbReference type="Pfam" id="PF19124">
    <property type="entry name" value="DUF5808"/>
    <property type="match status" value="1"/>
</dbReference>
<evidence type="ECO:0000259" key="2">
    <source>
        <dbReference type="Pfam" id="PF19124"/>
    </source>
</evidence>
<evidence type="ECO:0000256" key="1">
    <source>
        <dbReference type="SAM" id="Phobius"/>
    </source>
</evidence>
<dbReference type="EMBL" id="MUGV01000007">
    <property type="protein sequence ID" value="OXA81486.1"/>
    <property type="molecule type" value="Genomic_DNA"/>
</dbReference>
<keyword evidence="4" id="KW-1185">Reference proteome</keyword>